<sequence>MDDKVREQKQTGRISPLSTSDLPPSITCTTQYRPDVTSTEGWVRDRVEVERIDGLGWPKHPTLSYAAMNLSVSFIGDAPDGHVVHVNVAGADGAILFSALYQYGDGGGLRHNFVGGHGFTGLHYLYHGGAMLQFWCETA</sequence>
<reference evidence="2 3" key="1">
    <citation type="journal article" date="2001" name="Int. J. Syst. Evol. Microbiol.">
        <title>Agreia bicolorata gen. nov., sp. nov., to accommodate actinobacteria isolated from narrow reed grass infected by the nematode Heteroanguina graminophila.</title>
        <authorList>
            <person name="Evtushenko L.I."/>
            <person name="Dorofeeva L.V."/>
            <person name="Dobrovolskaya T.G."/>
            <person name="Streshinskaya G.M."/>
            <person name="Subbotin S.A."/>
            <person name="Tiedje J.M."/>
        </authorList>
    </citation>
    <scope>NUCLEOTIDE SEQUENCE [LARGE SCALE GENOMIC DNA]</scope>
    <source>
        <strain evidence="2 3">VKM Ac-1804</strain>
    </source>
</reference>
<protein>
    <submittedName>
        <fullName evidence="2">Uncharacterized protein</fullName>
    </submittedName>
</protein>
<proteinExistence type="predicted"/>
<feature type="region of interest" description="Disordered" evidence="1">
    <location>
        <begin position="1"/>
        <end position="25"/>
    </location>
</feature>
<gene>
    <name evidence="2" type="ORF">TZ00_12570</name>
</gene>
<name>A0ABR5CE10_9MICO</name>
<dbReference type="EMBL" id="JYFC01000005">
    <property type="protein sequence ID" value="KJC63854.1"/>
    <property type="molecule type" value="Genomic_DNA"/>
</dbReference>
<feature type="compositionally biased region" description="Basic and acidic residues" evidence="1">
    <location>
        <begin position="1"/>
        <end position="10"/>
    </location>
</feature>
<feature type="compositionally biased region" description="Polar residues" evidence="1">
    <location>
        <begin position="11"/>
        <end position="25"/>
    </location>
</feature>
<evidence type="ECO:0000313" key="3">
    <source>
        <dbReference type="Proteomes" id="UP000032503"/>
    </source>
</evidence>
<dbReference type="RefSeq" id="WP_044442184.1">
    <property type="nucleotide sequence ID" value="NZ_JYFC01000005.1"/>
</dbReference>
<accession>A0ABR5CE10</accession>
<dbReference type="Proteomes" id="UP000032503">
    <property type="component" value="Unassembled WGS sequence"/>
</dbReference>
<evidence type="ECO:0000256" key="1">
    <source>
        <dbReference type="SAM" id="MobiDB-lite"/>
    </source>
</evidence>
<keyword evidence="3" id="KW-1185">Reference proteome</keyword>
<comment type="caution">
    <text evidence="2">The sequence shown here is derived from an EMBL/GenBank/DDBJ whole genome shotgun (WGS) entry which is preliminary data.</text>
</comment>
<organism evidence="2 3">
    <name type="scientific">Agreia bicolorata</name>
    <dbReference type="NCBI Taxonomy" id="110935"/>
    <lineage>
        <taxon>Bacteria</taxon>
        <taxon>Bacillati</taxon>
        <taxon>Actinomycetota</taxon>
        <taxon>Actinomycetes</taxon>
        <taxon>Micrococcales</taxon>
        <taxon>Microbacteriaceae</taxon>
        <taxon>Agreia</taxon>
    </lineage>
</organism>
<evidence type="ECO:0000313" key="2">
    <source>
        <dbReference type="EMBL" id="KJC63854.1"/>
    </source>
</evidence>